<gene>
    <name evidence="1" type="ORF">DLK05_11710</name>
</gene>
<keyword evidence="2" id="KW-1185">Reference proteome</keyword>
<dbReference type="InterPro" id="IPR036188">
    <property type="entry name" value="FAD/NAD-bd_sf"/>
</dbReference>
<dbReference type="RefSeq" id="WP_127344158.1">
    <property type="nucleotide sequence ID" value="NZ_RJJX01000016.1"/>
</dbReference>
<comment type="caution">
    <text evidence="1">The sequence shown here is derived from an EMBL/GenBank/DDBJ whole genome shotgun (WGS) entry which is preliminary data.</text>
</comment>
<proteinExistence type="predicted"/>
<organism evidence="1 2">
    <name type="scientific">Ancylomarina longa</name>
    <dbReference type="NCBI Taxonomy" id="2487017"/>
    <lineage>
        <taxon>Bacteria</taxon>
        <taxon>Pseudomonadati</taxon>
        <taxon>Bacteroidota</taxon>
        <taxon>Bacteroidia</taxon>
        <taxon>Marinilabiliales</taxon>
        <taxon>Marinifilaceae</taxon>
        <taxon>Ancylomarina</taxon>
    </lineage>
</organism>
<protein>
    <submittedName>
        <fullName evidence="1">Uncharacterized protein</fullName>
    </submittedName>
</protein>
<accession>A0A434ATI4</accession>
<reference evidence="1 2" key="1">
    <citation type="submission" date="2018-11" db="EMBL/GenBank/DDBJ databases">
        <title>Parancylomarina longa gen. nov., sp. nov., isolated from sediments of southern Okinawa.</title>
        <authorList>
            <person name="Fu T."/>
        </authorList>
    </citation>
    <scope>NUCLEOTIDE SEQUENCE [LARGE SCALE GENOMIC DNA]</scope>
    <source>
        <strain evidence="1 2">T3-2 S1-C</strain>
    </source>
</reference>
<dbReference type="AlphaFoldDB" id="A0A434ATI4"/>
<evidence type="ECO:0000313" key="1">
    <source>
        <dbReference type="EMBL" id="RUT77727.1"/>
    </source>
</evidence>
<sequence>MGDSLAFSALNREKFLQRAANTDFDFVFTTCGFKEAAFCLLASNQGLKCALFYGEDFSCKLHPVVDAKSASQKLVLAFRKQFPHLILPDEYLNVNPKVSVLKSMLPGKIQHKDIFKYESKLQGREGDCVFLDREYKLNANRLLMSMIKTAVRNGVIVLNHISTERRGSSNLLISDKLSVDSKQIELHSKQILKLEEPNESLKANELHFLLNRKQLFLKRSLKFQVQNQLVRFIRYQDYFLGISKIGKNEKDTIKEVINQLNDLLVGDDKFEEADVFVSHILQPSEWQFLDRALLSLQAMAKEYLQFSSGQFIEAIAKINAIDTNFEGSIEIQQLIEYGDFRFDEAKQTGVHPIAFKNIFYRFGSEIDQLTEAAYEGRSKFDSGNKLWEHVQFWYLLQTEMICHKQDYYNRIGKKRMFSKYELIADEQFLDDYFSNV</sequence>
<evidence type="ECO:0000313" key="2">
    <source>
        <dbReference type="Proteomes" id="UP000282985"/>
    </source>
</evidence>
<name>A0A434ATI4_9BACT</name>
<dbReference type="OrthoDB" id="1111125at2"/>
<dbReference type="Gene3D" id="3.50.50.60">
    <property type="entry name" value="FAD/NAD(P)-binding domain"/>
    <property type="match status" value="1"/>
</dbReference>
<dbReference type="EMBL" id="RJJX01000016">
    <property type="protein sequence ID" value="RUT77727.1"/>
    <property type="molecule type" value="Genomic_DNA"/>
</dbReference>
<dbReference type="Proteomes" id="UP000282985">
    <property type="component" value="Unassembled WGS sequence"/>
</dbReference>